<dbReference type="GO" id="GO:0003677">
    <property type="term" value="F:DNA binding"/>
    <property type="evidence" value="ECO:0007669"/>
    <property type="project" value="InterPro"/>
</dbReference>
<sequence>MAARRGRGAAARRRRADRLKRLTVGGAAAITLLMVFWSAVWPYLVGASVLGGAGAAAWWFWRTDREARERDRLWRQADRVENGLRTLAEMDAMTGTEFEDQVATLCRRDGCTDVRRVGGANDNGADVLGRLPDGRSMVIQCKRYAPTRAIASREMRDLLGAKVHFGADLAVFVTTTRFSRPSEGFAVQHGILAVHRDHLGLWNSGATLLSLGEVNGGGQGDTRHRTRWRQAYGE</sequence>
<gene>
    <name evidence="3" type="ORF">OG626_32920</name>
</gene>
<organism evidence="3">
    <name type="scientific">Streptomyces sp. NBC_01401</name>
    <dbReference type="NCBI Taxonomy" id="2903854"/>
    <lineage>
        <taxon>Bacteria</taxon>
        <taxon>Bacillati</taxon>
        <taxon>Actinomycetota</taxon>
        <taxon>Actinomycetes</taxon>
        <taxon>Kitasatosporales</taxon>
        <taxon>Streptomycetaceae</taxon>
        <taxon>Streptomyces</taxon>
    </lineage>
</organism>
<dbReference type="Gene3D" id="3.40.1350.10">
    <property type="match status" value="1"/>
</dbReference>
<dbReference type="PANTHER" id="PTHR30015:SF6">
    <property type="entry name" value="SLL1429 PROTEIN"/>
    <property type="match status" value="1"/>
</dbReference>
<keyword evidence="3" id="KW-0540">Nuclease</keyword>
<proteinExistence type="predicted"/>
<dbReference type="InterPro" id="IPR011335">
    <property type="entry name" value="Restrct_endonuc-II-like"/>
</dbReference>
<keyword evidence="1" id="KW-1133">Transmembrane helix</keyword>
<keyword evidence="1" id="KW-0812">Transmembrane</keyword>
<dbReference type="AlphaFoldDB" id="A0AAU3H3F8"/>
<evidence type="ECO:0000313" key="3">
    <source>
        <dbReference type="EMBL" id="WTY99363.1"/>
    </source>
</evidence>
<keyword evidence="1" id="KW-0472">Membrane</keyword>
<feature type="domain" description="Restriction endonuclease type IV Mrr" evidence="2">
    <location>
        <begin position="91"/>
        <end position="199"/>
    </location>
</feature>
<reference evidence="3" key="1">
    <citation type="submission" date="2022-10" db="EMBL/GenBank/DDBJ databases">
        <title>The complete genomes of actinobacterial strains from the NBC collection.</title>
        <authorList>
            <person name="Joergensen T.S."/>
            <person name="Alvarez Arevalo M."/>
            <person name="Sterndorff E.B."/>
            <person name="Faurdal D."/>
            <person name="Vuksanovic O."/>
            <person name="Mourched A.-S."/>
            <person name="Charusanti P."/>
            <person name="Shaw S."/>
            <person name="Blin K."/>
            <person name="Weber T."/>
        </authorList>
    </citation>
    <scope>NUCLEOTIDE SEQUENCE</scope>
    <source>
        <strain evidence="3">NBC_01401</strain>
    </source>
</reference>
<dbReference type="PANTHER" id="PTHR30015">
    <property type="entry name" value="MRR RESTRICTION SYSTEM PROTEIN"/>
    <property type="match status" value="1"/>
</dbReference>
<dbReference type="InterPro" id="IPR052906">
    <property type="entry name" value="Type_IV_Methyl-Rstrct_Enzyme"/>
</dbReference>
<evidence type="ECO:0000259" key="2">
    <source>
        <dbReference type="Pfam" id="PF04471"/>
    </source>
</evidence>
<dbReference type="GO" id="GO:0009307">
    <property type="term" value="P:DNA restriction-modification system"/>
    <property type="evidence" value="ECO:0007669"/>
    <property type="project" value="InterPro"/>
</dbReference>
<keyword evidence="3" id="KW-0378">Hydrolase</keyword>
<dbReference type="GO" id="GO:0015666">
    <property type="term" value="F:restriction endodeoxyribonuclease activity"/>
    <property type="evidence" value="ECO:0007669"/>
    <property type="project" value="TreeGrafter"/>
</dbReference>
<feature type="transmembrane region" description="Helical" evidence="1">
    <location>
        <begin position="43"/>
        <end position="61"/>
    </location>
</feature>
<protein>
    <submittedName>
        <fullName evidence="3">Restriction endonuclease</fullName>
    </submittedName>
</protein>
<dbReference type="InterPro" id="IPR007560">
    <property type="entry name" value="Restrct_endonuc_IV_Mrr"/>
</dbReference>
<dbReference type="EMBL" id="CP109535">
    <property type="protein sequence ID" value="WTY99363.1"/>
    <property type="molecule type" value="Genomic_DNA"/>
</dbReference>
<evidence type="ECO:0000256" key="1">
    <source>
        <dbReference type="SAM" id="Phobius"/>
    </source>
</evidence>
<dbReference type="SUPFAM" id="SSF52980">
    <property type="entry name" value="Restriction endonuclease-like"/>
    <property type="match status" value="1"/>
</dbReference>
<accession>A0AAU3H3F8</accession>
<keyword evidence="3" id="KW-0255">Endonuclease</keyword>
<dbReference type="InterPro" id="IPR011856">
    <property type="entry name" value="tRNA_endonuc-like_dom_sf"/>
</dbReference>
<name>A0AAU3H3F8_9ACTN</name>
<dbReference type="Pfam" id="PF04471">
    <property type="entry name" value="Mrr_cat"/>
    <property type="match status" value="1"/>
</dbReference>
<feature type="transmembrane region" description="Helical" evidence="1">
    <location>
        <begin position="21"/>
        <end position="37"/>
    </location>
</feature>